<dbReference type="Gene3D" id="1.10.630.10">
    <property type="entry name" value="Cytochrome P450"/>
    <property type="match status" value="1"/>
</dbReference>
<dbReference type="GO" id="GO:0006629">
    <property type="term" value="P:lipid metabolic process"/>
    <property type="evidence" value="ECO:0007669"/>
    <property type="project" value="UniProtKB-ARBA"/>
</dbReference>
<dbReference type="HOGENOM" id="CLU_001570_27_2_1"/>
<keyword evidence="7" id="KW-1133">Transmembrane helix</keyword>
<evidence type="ECO:0000313" key="9">
    <source>
        <dbReference type="Proteomes" id="UP000030854"/>
    </source>
</evidence>
<feature type="binding site" description="axial binding residue" evidence="5">
    <location>
        <position position="462"/>
    </location>
    <ligand>
        <name>heme</name>
        <dbReference type="ChEBI" id="CHEBI:30413"/>
    </ligand>
    <ligandPart>
        <name>Fe</name>
        <dbReference type="ChEBI" id="CHEBI:18248"/>
    </ligandPart>
</feature>
<evidence type="ECO:0000256" key="5">
    <source>
        <dbReference type="PIRSR" id="PIRSR602401-1"/>
    </source>
</evidence>
<feature type="transmembrane region" description="Helical" evidence="7">
    <location>
        <begin position="16"/>
        <end position="35"/>
    </location>
</feature>
<keyword evidence="2 5" id="KW-0479">Metal-binding</keyword>
<dbReference type="GO" id="GO:0004497">
    <property type="term" value="F:monooxygenase activity"/>
    <property type="evidence" value="ECO:0007669"/>
    <property type="project" value="UniProtKB-KW"/>
</dbReference>
<dbReference type="PROSITE" id="PS00086">
    <property type="entry name" value="CYTOCHROME_P450"/>
    <property type="match status" value="1"/>
</dbReference>
<evidence type="ECO:0000256" key="2">
    <source>
        <dbReference type="ARBA" id="ARBA00022723"/>
    </source>
</evidence>
<evidence type="ECO:0000256" key="3">
    <source>
        <dbReference type="ARBA" id="ARBA00023002"/>
    </source>
</evidence>
<dbReference type="PRINTS" id="PR00385">
    <property type="entry name" value="P450"/>
</dbReference>
<keyword evidence="3 6" id="KW-0560">Oxidoreductase</keyword>
<dbReference type="InterPro" id="IPR017972">
    <property type="entry name" value="Cyt_P450_CS"/>
</dbReference>
<keyword evidence="9" id="KW-1185">Reference proteome</keyword>
<sequence>MFSNLETNILKEFSPLSPTASLVPIVGLVIFILWYRSRNSTVKRHGKPLRTAPDTLPFLGNGLVFLRDRHELFSWFVKCERLFGFETFTISFPGLPPCVVLNDPKNLEFVLKNESLFAKGSFFRERSWDLFGNGIINADNELWKIQRRAGLRFLNKANMRVLTDLALPKYLQQTVQRLESLENSIVDLDIIFHELTTLLMGRLAYNMEIHHSDSFSKAFDFASGITEDRFKNPLWKLTELFSGKKFRKAVAEIKLFGSYIVSNVTQQRKSKGSNRQESEDCFGSSSGTLINSLIDEIKDENVVADAALSYLSAGRDTTGQALIWTIYLLMKNPDKMNTARDHVEKLLNEYKLSSTDSQGLDTSIFRPSALPYLVAVFHESLRLFPPVPLEIKECQEPTILPDGTFLAKDSIVCWCIWAINRSSLIWGDDAETFRPERWINDEVFKPRSAFEFPVFNGGPRICLGKTMAENLVVQVIATMILQFNFELLDDSDRVSKSSLTLPMKDGFPCRVTIRGK</sequence>
<dbReference type="GO" id="GO:0016705">
    <property type="term" value="F:oxidoreductase activity, acting on paired donors, with incorporation or reduction of molecular oxygen"/>
    <property type="evidence" value="ECO:0007669"/>
    <property type="project" value="InterPro"/>
</dbReference>
<evidence type="ECO:0000313" key="8">
    <source>
        <dbReference type="EMBL" id="KHJ33207.1"/>
    </source>
</evidence>
<protein>
    <submittedName>
        <fullName evidence="8">Putative cytochrome p450</fullName>
    </submittedName>
</protein>
<accession>A0A0B1P3E0</accession>
<dbReference type="InterPro" id="IPR001128">
    <property type="entry name" value="Cyt_P450"/>
</dbReference>
<evidence type="ECO:0000256" key="1">
    <source>
        <dbReference type="ARBA" id="ARBA00010617"/>
    </source>
</evidence>
<dbReference type="GO" id="GO:0020037">
    <property type="term" value="F:heme binding"/>
    <property type="evidence" value="ECO:0007669"/>
    <property type="project" value="InterPro"/>
</dbReference>
<name>A0A0B1P3E0_UNCNE</name>
<comment type="caution">
    <text evidence="8">The sequence shown here is derived from an EMBL/GenBank/DDBJ whole genome shotgun (WGS) entry which is preliminary data.</text>
</comment>
<dbReference type="SUPFAM" id="SSF48264">
    <property type="entry name" value="Cytochrome P450"/>
    <property type="match status" value="1"/>
</dbReference>
<dbReference type="PRINTS" id="PR00463">
    <property type="entry name" value="EP450I"/>
</dbReference>
<proteinExistence type="inferred from homology"/>
<comment type="cofactor">
    <cofactor evidence="5">
        <name>heme</name>
        <dbReference type="ChEBI" id="CHEBI:30413"/>
    </cofactor>
</comment>
<dbReference type="GO" id="GO:0005506">
    <property type="term" value="F:iron ion binding"/>
    <property type="evidence" value="ECO:0007669"/>
    <property type="project" value="InterPro"/>
</dbReference>
<evidence type="ECO:0000256" key="6">
    <source>
        <dbReference type="RuleBase" id="RU000461"/>
    </source>
</evidence>
<comment type="similarity">
    <text evidence="1 6">Belongs to the cytochrome P450 family.</text>
</comment>
<organism evidence="8 9">
    <name type="scientific">Uncinula necator</name>
    <name type="common">Grape powdery mildew</name>
    <dbReference type="NCBI Taxonomy" id="52586"/>
    <lineage>
        <taxon>Eukaryota</taxon>
        <taxon>Fungi</taxon>
        <taxon>Dikarya</taxon>
        <taxon>Ascomycota</taxon>
        <taxon>Pezizomycotina</taxon>
        <taxon>Leotiomycetes</taxon>
        <taxon>Erysiphales</taxon>
        <taxon>Erysiphaceae</taxon>
        <taxon>Erysiphe</taxon>
    </lineage>
</organism>
<dbReference type="Pfam" id="PF00067">
    <property type="entry name" value="p450"/>
    <property type="match status" value="1"/>
</dbReference>
<keyword evidence="5 6" id="KW-0349">Heme</keyword>
<dbReference type="OMA" id="SWFVKCE"/>
<evidence type="ECO:0000256" key="4">
    <source>
        <dbReference type="ARBA" id="ARBA00023004"/>
    </source>
</evidence>
<dbReference type="InterPro" id="IPR002401">
    <property type="entry name" value="Cyt_P450_E_grp-I"/>
</dbReference>
<keyword evidence="7" id="KW-0472">Membrane</keyword>
<dbReference type="Proteomes" id="UP000030854">
    <property type="component" value="Unassembled WGS sequence"/>
</dbReference>
<keyword evidence="7" id="KW-0812">Transmembrane</keyword>
<dbReference type="PANTHER" id="PTHR24296">
    <property type="entry name" value="CYTOCHROME P450"/>
    <property type="match status" value="1"/>
</dbReference>
<reference evidence="8 9" key="1">
    <citation type="journal article" date="2014" name="BMC Genomics">
        <title>Adaptive genomic structural variation in the grape powdery mildew pathogen, Erysiphe necator.</title>
        <authorList>
            <person name="Jones L."/>
            <person name="Riaz S."/>
            <person name="Morales-Cruz A."/>
            <person name="Amrine K.C."/>
            <person name="McGuire B."/>
            <person name="Gubler W.D."/>
            <person name="Walker M.A."/>
            <person name="Cantu D."/>
        </authorList>
    </citation>
    <scope>NUCLEOTIDE SEQUENCE [LARGE SCALE GENOMIC DNA]</scope>
    <source>
        <strain evidence="9">c</strain>
    </source>
</reference>
<gene>
    <name evidence="8" type="ORF">EV44_g2869</name>
</gene>
<keyword evidence="4 5" id="KW-0408">Iron</keyword>
<dbReference type="AlphaFoldDB" id="A0A0B1P3E0"/>
<keyword evidence="6" id="KW-0503">Monooxygenase</keyword>
<dbReference type="EMBL" id="JNVN01001566">
    <property type="protein sequence ID" value="KHJ33207.1"/>
    <property type="molecule type" value="Genomic_DNA"/>
</dbReference>
<evidence type="ECO:0000256" key="7">
    <source>
        <dbReference type="SAM" id="Phobius"/>
    </source>
</evidence>
<dbReference type="InterPro" id="IPR036396">
    <property type="entry name" value="Cyt_P450_sf"/>
</dbReference>
<dbReference type="STRING" id="52586.A0A0B1P3E0"/>